<accession>A0ACB7FJB9</accession>
<evidence type="ECO:0000313" key="1">
    <source>
        <dbReference type="EMBL" id="KAG8014570.1"/>
    </source>
</evidence>
<gene>
    <name evidence="1" type="primary">CACNA1I.6</name>
    <name evidence="1" type="ORF">GBF38_003107</name>
</gene>
<evidence type="ECO:0000313" key="2">
    <source>
        <dbReference type="Proteomes" id="UP000805704"/>
    </source>
</evidence>
<proteinExistence type="predicted"/>
<dbReference type="Proteomes" id="UP000805704">
    <property type="component" value="Chromosome 1"/>
</dbReference>
<name>A0ACB7FJB9_NIBAL</name>
<reference evidence="1" key="1">
    <citation type="submission" date="2020-04" db="EMBL/GenBank/DDBJ databases">
        <title>A chromosome-scale assembly and high-density genetic map of the yellow drum (Nibea albiflora) genome.</title>
        <authorList>
            <person name="Xu D."/>
            <person name="Zhang W."/>
            <person name="Chen R."/>
            <person name="Tan P."/>
            <person name="Wang L."/>
            <person name="Song H."/>
            <person name="Tian L."/>
            <person name="Zhu Q."/>
            <person name="Wang B."/>
        </authorList>
    </citation>
    <scope>NUCLEOTIDE SEQUENCE</scope>
    <source>
        <strain evidence="1">ZJHYS-2018</strain>
    </source>
</reference>
<sequence length="1915" mass="211972">QAFDAFIYIFFALEMVIKMVARGIFGQRCYLGDTWNRLDFFIVMAGMVEYSLDLQNVNFTAIRTVRVLRPLRAINRVPSMRILVNLLLDTLPMLGNVLLLCFFVFFIFGIIGVQLWAGLLRNRCYPEENFTRDTGISLPRPYYMADEDDERPFICSLPVDNGIMSCSDVPARREGGRVCCLDKDDALYRQSLGLSPEPLANGTERVAGLCVNWNRYYTRCHTGNSNPHKGAINFDNIAYAWIVIFQVGSFFMINLCLVVIATQFSETKQREHQLMQKQRAECSSNSTMASEPGDCYEELFQLVCHVLRKAKRKTVALFNTLRGKPRGFRGVGRGRGGGEGRERKANGRGGRERRAMRRHGGPCPHHTKPDHASPMALTTTSATDGCPQCAAALSLTDGVGPVHSTNDEAEEGAVEETDREGEHCGSKEKDKKGQKNPKKSCRDVWHDIRMKLWGIVESKYFNRGIMIAILINTISMGIEHHEQPEELTNVLEICNIVFTSMFSLEMILKLTAFGSFSYLRNPYNVFDGIIVIISVCEIVGQSDGGLSVLRTFRLLRVLKLVRFMPALRRQLVVLMKTMDNVATFCMLLMLFIFIFSILGMHIFGCKFSLKTETGDTVPDRKNFDSLLWAIVTVFQILTQEDWNVVLYNGMAATSPIAALYFVALMTFGNYVLFNLLVAILVEGFQAEGDANRSYSDDDRSSSNFDESKKHDSIKLSDPRICTLTPNGHLELGALSGSRASYSSDRRSFTIESRKSSVMSLGKSSLERRSLSLRHGRSPNYHNWGRPFHPQSAWSRRSSSNSLGRRSYGFGGAPIVGGSLRVHSTRSPHSYTYAAEQESLLSHPSHSHHPLHPHHPPPPPSFFSRHFAVRGYRRALSLELPELHRAGGQPPGLPPVHPDARRRSGSGAGGSITGGSGAGSGLGVDHRDCNGKTPGPHTQLMADVFPHVSARKDRADLDEETDYYLRFPFSLLFPPEFVFPYPEDDGGVQARLVRKQRGVVRLPVLPSEQLCQSIIAHKLFDYVVLAFIFLNCITVALERPKILQGSLERVFLTISNYIFTAIFVAEMTVKVVSMGLYLGEKAYLRSSWNILDGFLVFVSLIDIVVSMAGGAKILGVLRVLRLLRTLRPLRVISRAPGLKLVVETLITSLKPIGNIVLICCAFFIIFGILGVQLFKGKFYYCVGFDVKNITNKSDCLAANYRWVHHKYNFDNLGQALMSLFVLASKDGWVNIMYHGLDAVGIDQQPMINNNPWMLLYFISFLLIVSFFVLNMFVGVVVENFHKCRQHQEVEEARRREEKRQRRMEKKRRKAQKLPYYASYGPARLAIHTLCTSHYLDLVITFIICINVITMSLEHYNQPQSLETTLKYCNYFFTSTFVIEASLKLVAFGFRRFFKDRWNQLDLAIVLLSVMGITLEEIEINASLPINPTIIRIMRVLRIARVLKLLKMATGMRALLDTVVQALPQVGNLGLLFMLLFFIYAALGVELFGELVCNADYPCEGMSRHATFENFGMAFLTLFQVSTGDNWNGIMKDTLRECPPDGPGSDYGCHAGLQFISPLYFVSFVLTAQFVLINVVVAVLMKHLDDSNKEAQEDAEMDAEIELELAQGGLCCMMGGIGAIAGATGGAAGGAGVGGGASGAITAGTVGGPSGGVIAPLRDGGGGGAAHEGHSHHRCRLFSPAQIQLAEVEQASLMSEQLSDKSSSLALPDDLSLDEHSSYQLLRGSSDSHSSEELPTQGGYRGLQPSRSGSEEGVQELFEVGVHPQLNTPSLEQPRGTRGVKAAAAVAAPALAALGKDSMDPSDEDTGTGAGGDGCRQTLNSEHLSETLNSLSLTSLLTPSSLASPLVKKCNSTGSLDQTNLSARSKDGRHLYGIDAHGYLSNPWVDGRARGEEDSDITGFNMKSSNRPTDTSSRKNR</sequence>
<keyword evidence="2" id="KW-1185">Reference proteome</keyword>
<organism evidence="1 2">
    <name type="scientific">Nibea albiflora</name>
    <name type="common">Yellow drum</name>
    <name type="synonym">Corvina albiflora</name>
    <dbReference type="NCBI Taxonomy" id="240163"/>
    <lineage>
        <taxon>Eukaryota</taxon>
        <taxon>Metazoa</taxon>
        <taxon>Chordata</taxon>
        <taxon>Craniata</taxon>
        <taxon>Vertebrata</taxon>
        <taxon>Euteleostomi</taxon>
        <taxon>Actinopterygii</taxon>
        <taxon>Neopterygii</taxon>
        <taxon>Teleostei</taxon>
        <taxon>Neoteleostei</taxon>
        <taxon>Acanthomorphata</taxon>
        <taxon>Eupercaria</taxon>
        <taxon>Sciaenidae</taxon>
        <taxon>Nibea</taxon>
    </lineage>
</organism>
<dbReference type="EMBL" id="CM024789">
    <property type="protein sequence ID" value="KAG8014570.1"/>
    <property type="molecule type" value="Genomic_DNA"/>
</dbReference>
<comment type="caution">
    <text evidence="1">The sequence shown here is derived from an EMBL/GenBank/DDBJ whole genome shotgun (WGS) entry which is preliminary data.</text>
</comment>
<feature type="non-terminal residue" evidence="1">
    <location>
        <position position="1"/>
    </location>
</feature>
<protein>
    <submittedName>
        <fullName evidence="1">Voltage-dependent T-type calcium channel subunit alpha-1I</fullName>
    </submittedName>
</protein>